<evidence type="ECO:0000313" key="1">
    <source>
        <dbReference type="EMBL" id="BBI48583.1"/>
    </source>
</evidence>
<name>A0ABM7GDQ3_9GAMM</name>
<evidence type="ECO:0000313" key="2">
    <source>
        <dbReference type="Proteomes" id="UP000289555"/>
    </source>
</evidence>
<accession>A0ABM7GDQ3</accession>
<protein>
    <submittedName>
        <fullName evidence="1">Uncharacterized protein</fullName>
    </submittedName>
</protein>
<keyword evidence="2" id="KW-1185">Reference proteome</keyword>
<sequence length="123" mass="13417">MSPKLGATSEFRSVIQNDFTQLHGNSRDGLKLRQIAAQFSLVNPERRIRHIEKLVSAVHAKEGKMDTLKTMLAAIFEEDGVELPVTRIRNTKARVDCPDATIHASGATAGIAGPAGWDRPRTG</sequence>
<reference evidence="2" key="1">
    <citation type="journal article" date="2019" name="Microbiol. Resour. Announc.">
        <title>Complete Genome Sequence of Halomonas olivaria, a Moderately Halophilic Bacterium Isolated from Olive Processing Effluents, Obtained by Nanopore Sequencing.</title>
        <authorList>
            <person name="Nagata S."/>
            <person name="Ii K.M."/>
            <person name="Tsukimi T."/>
            <person name="Miura M.C."/>
            <person name="Galipon J."/>
            <person name="Arakawa K."/>
        </authorList>
    </citation>
    <scope>NUCLEOTIDE SEQUENCE [LARGE SCALE GENOMIC DNA]</scope>
    <source>
        <strain evidence="2">TYRC17</strain>
    </source>
</reference>
<proteinExistence type="predicted"/>
<dbReference type="Proteomes" id="UP000289555">
    <property type="component" value="Chromosome"/>
</dbReference>
<dbReference type="Pfam" id="PF12128">
    <property type="entry name" value="DUF3584"/>
    <property type="match status" value="1"/>
</dbReference>
<gene>
    <name evidence="1" type="ORF">HORIV_10040</name>
</gene>
<dbReference type="InterPro" id="IPR021979">
    <property type="entry name" value="DUF3584"/>
</dbReference>
<organism evidence="1 2">
    <name type="scientific">Vreelandella olivaria</name>
    <dbReference type="NCBI Taxonomy" id="390919"/>
    <lineage>
        <taxon>Bacteria</taxon>
        <taxon>Pseudomonadati</taxon>
        <taxon>Pseudomonadota</taxon>
        <taxon>Gammaproteobacteria</taxon>
        <taxon>Oceanospirillales</taxon>
        <taxon>Halomonadaceae</taxon>
        <taxon>Vreelandella</taxon>
    </lineage>
</organism>
<dbReference type="EMBL" id="AP019416">
    <property type="protein sequence ID" value="BBI48583.1"/>
    <property type="molecule type" value="Genomic_DNA"/>
</dbReference>